<dbReference type="Proteomes" id="UP000437431">
    <property type="component" value="Unassembled WGS sequence"/>
</dbReference>
<dbReference type="RefSeq" id="WP_117926193.1">
    <property type="nucleotide sequence ID" value="NZ_CAXTCG010000024.1"/>
</dbReference>
<comment type="caution">
    <text evidence="1">The sequence shown here is derived from an EMBL/GenBank/DDBJ whole genome shotgun (WGS) entry which is preliminary data.</text>
</comment>
<name>A0A397WEM3_PHOVU</name>
<accession>A0A397WEM3</accession>
<dbReference type="AlphaFoldDB" id="A0A397WEM3"/>
<sequence>MNITDWILMAVLTGITIHFYFRKKKITISPEKKKEHPVEQAIRNGKQEKTCPVICVVFQPELEDEELAAEIADMYLHGRAYYYTGKPMPEQSNESPISIKYKDVQWDKLKSIHV</sequence>
<gene>
    <name evidence="1" type="ORF">GAY79_17840</name>
</gene>
<dbReference type="EMBL" id="WDAY01000049">
    <property type="protein sequence ID" value="KAB6557330.1"/>
    <property type="molecule type" value="Genomic_DNA"/>
</dbReference>
<reference evidence="1 2" key="1">
    <citation type="journal article" date="2019" name="Nat. Med.">
        <title>A library of human gut bacterial isolates paired with longitudinal multiomics data enables mechanistic microbiome research.</title>
        <authorList>
            <person name="Poyet M."/>
            <person name="Groussin M."/>
            <person name="Gibbons S.M."/>
            <person name="Avila-Pacheco J."/>
            <person name="Jiang X."/>
            <person name="Kearney S.M."/>
            <person name="Perrotta A.R."/>
            <person name="Berdy B."/>
            <person name="Zhao S."/>
            <person name="Lieberman T.D."/>
            <person name="Swanson P.K."/>
            <person name="Smith M."/>
            <person name="Roesemann S."/>
            <person name="Alexander J.E."/>
            <person name="Rich S.A."/>
            <person name="Livny J."/>
            <person name="Vlamakis H."/>
            <person name="Clish C."/>
            <person name="Bullock K."/>
            <person name="Deik A."/>
            <person name="Scott J."/>
            <person name="Pierce K.A."/>
            <person name="Xavier R.J."/>
            <person name="Alm E.J."/>
        </authorList>
    </citation>
    <scope>NUCLEOTIDE SEQUENCE [LARGE SCALE GENOMIC DNA]</scope>
    <source>
        <strain evidence="1 2">BIOML-A111</strain>
    </source>
</reference>
<organism evidence="1 2">
    <name type="scientific">Phocaeicola vulgatus</name>
    <name type="common">Bacteroides vulgatus</name>
    <dbReference type="NCBI Taxonomy" id="821"/>
    <lineage>
        <taxon>Bacteria</taxon>
        <taxon>Pseudomonadati</taxon>
        <taxon>Bacteroidota</taxon>
        <taxon>Bacteroidia</taxon>
        <taxon>Bacteroidales</taxon>
        <taxon>Bacteroidaceae</taxon>
        <taxon>Phocaeicola</taxon>
    </lineage>
</organism>
<evidence type="ECO:0000313" key="2">
    <source>
        <dbReference type="Proteomes" id="UP000437431"/>
    </source>
</evidence>
<protein>
    <submittedName>
        <fullName evidence="1">Uncharacterized protein</fullName>
    </submittedName>
</protein>
<proteinExistence type="predicted"/>
<evidence type="ECO:0000313" key="1">
    <source>
        <dbReference type="EMBL" id="KAB6557330.1"/>
    </source>
</evidence>